<keyword evidence="1" id="KW-1133">Transmembrane helix</keyword>
<dbReference type="AlphaFoldDB" id="A0A4U8UUU9"/>
<evidence type="ECO:0000313" key="3">
    <source>
        <dbReference type="Proteomes" id="UP000298663"/>
    </source>
</evidence>
<keyword evidence="1" id="KW-0472">Membrane</keyword>
<organism evidence="2 3">
    <name type="scientific">Steinernema carpocapsae</name>
    <name type="common">Entomopathogenic nematode</name>
    <dbReference type="NCBI Taxonomy" id="34508"/>
    <lineage>
        <taxon>Eukaryota</taxon>
        <taxon>Metazoa</taxon>
        <taxon>Ecdysozoa</taxon>
        <taxon>Nematoda</taxon>
        <taxon>Chromadorea</taxon>
        <taxon>Rhabditida</taxon>
        <taxon>Tylenchina</taxon>
        <taxon>Panagrolaimomorpha</taxon>
        <taxon>Strongyloidoidea</taxon>
        <taxon>Steinernematidae</taxon>
        <taxon>Steinernema</taxon>
    </lineage>
</organism>
<dbReference type="OrthoDB" id="5842479at2759"/>
<name>A0A4U8UUU9_STECR</name>
<dbReference type="Proteomes" id="UP000298663">
    <property type="component" value="Unassembled WGS sequence"/>
</dbReference>
<reference evidence="2 3" key="2">
    <citation type="journal article" date="2019" name="G3 (Bethesda)">
        <title>Hybrid Assembly of the Genome of the Entomopathogenic Nematode Steinernema carpocapsae Identifies the X-Chromosome.</title>
        <authorList>
            <person name="Serra L."/>
            <person name="Macchietto M."/>
            <person name="Macias-Munoz A."/>
            <person name="McGill C.J."/>
            <person name="Rodriguez I.M."/>
            <person name="Rodriguez B."/>
            <person name="Murad R."/>
            <person name="Mortazavi A."/>
        </authorList>
    </citation>
    <scope>NUCLEOTIDE SEQUENCE [LARGE SCALE GENOMIC DNA]</scope>
    <source>
        <strain evidence="2 3">ALL</strain>
    </source>
</reference>
<comment type="caution">
    <text evidence="2">The sequence shown here is derived from an EMBL/GenBank/DDBJ whole genome shotgun (WGS) entry which is preliminary data.</text>
</comment>
<keyword evidence="1" id="KW-0812">Transmembrane</keyword>
<dbReference type="EMBL" id="AZBU02000001">
    <property type="protein sequence ID" value="TMS36724.1"/>
    <property type="molecule type" value="Genomic_DNA"/>
</dbReference>
<feature type="transmembrane region" description="Helical" evidence="1">
    <location>
        <begin position="6"/>
        <end position="24"/>
    </location>
</feature>
<protein>
    <submittedName>
        <fullName evidence="2">Uncharacterized protein</fullName>
    </submittedName>
</protein>
<evidence type="ECO:0000256" key="1">
    <source>
        <dbReference type="SAM" id="Phobius"/>
    </source>
</evidence>
<gene>
    <name evidence="2" type="ORF">L596_003820</name>
</gene>
<sequence>MISLLVGFIVPAILFALFGILACFRKTVGHGCRKQSYTSLDQQMCFVAESQPIFVDGCWNDFRYSNTYRDGHFMRVDLPPSYSESMNLSLTSSGVDVERLV</sequence>
<proteinExistence type="predicted"/>
<evidence type="ECO:0000313" key="2">
    <source>
        <dbReference type="EMBL" id="TMS36724.1"/>
    </source>
</evidence>
<accession>A0A4U8UUU9</accession>
<keyword evidence="3" id="KW-1185">Reference proteome</keyword>
<reference evidence="2 3" key="1">
    <citation type="journal article" date="2015" name="Genome Biol.">
        <title>Comparative genomics of Steinernema reveals deeply conserved gene regulatory networks.</title>
        <authorList>
            <person name="Dillman A.R."/>
            <person name="Macchietto M."/>
            <person name="Porter C.F."/>
            <person name="Rogers A."/>
            <person name="Williams B."/>
            <person name="Antoshechkin I."/>
            <person name="Lee M.M."/>
            <person name="Goodwin Z."/>
            <person name="Lu X."/>
            <person name="Lewis E.E."/>
            <person name="Goodrich-Blair H."/>
            <person name="Stock S.P."/>
            <person name="Adams B.J."/>
            <person name="Sternberg P.W."/>
            <person name="Mortazavi A."/>
        </authorList>
    </citation>
    <scope>NUCLEOTIDE SEQUENCE [LARGE SCALE GENOMIC DNA]</scope>
    <source>
        <strain evidence="2 3">ALL</strain>
    </source>
</reference>